<feature type="compositionally biased region" description="Polar residues" evidence="8">
    <location>
        <begin position="178"/>
        <end position="188"/>
    </location>
</feature>
<dbReference type="EMBL" id="CAJOBA010001324">
    <property type="protein sequence ID" value="CAF3589528.1"/>
    <property type="molecule type" value="Genomic_DNA"/>
</dbReference>
<comment type="subcellular location">
    <subcellularLocation>
        <location evidence="1 7">Nucleus</location>
    </subcellularLocation>
</comment>
<protein>
    <recommendedName>
        <fullName evidence="7">Pre-mRNA-splicing factor 38</fullName>
    </recommendedName>
</protein>
<reference evidence="10" key="1">
    <citation type="submission" date="2021-02" db="EMBL/GenBank/DDBJ databases">
        <authorList>
            <person name="Nowell W R."/>
        </authorList>
    </citation>
    <scope>NUCLEOTIDE SEQUENCE</scope>
</reference>
<feature type="compositionally biased region" description="Basic and acidic residues" evidence="8">
    <location>
        <begin position="166"/>
        <end position="177"/>
    </location>
</feature>
<keyword evidence="5 7" id="KW-0508">mRNA splicing</keyword>
<keyword evidence="6 7" id="KW-0539">Nucleus</keyword>
<comment type="function">
    <text evidence="7">Required for pre-mRNA splicing.</text>
</comment>
<feature type="compositionally biased region" description="Basic and acidic residues" evidence="8">
    <location>
        <begin position="266"/>
        <end position="288"/>
    </location>
</feature>
<proteinExistence type="inferred from homology"/>
<keyword evidence="3 7" id="KW-0507">mRNA processing</keyword>
<feature type="compositionally biased region" description="Basic residues" evidence="8">
    <location>
        <begin position="240"/>
        <end position="265"/>
    </location>
</feature>
<dbReference type="GO" id="GO:0000398">
    <property type="term" value="P:mRNA splicing, via spliceosome"/>
    <property type="evidence" value="ECO:0007669"/>
    <property type="project" value="UniProtKB-UniRule"/>
</dbReference>
<feature type="compositionally biased region" description="Polar residues" evidence="8">
    <location>
        <begin position="210"/>
        <end position="232"/>
    </location>
</feature>
<organism evidence="10 11">
    <name type="scientific">Didymodactylos carnosus</name>
    <dbReference type="NCBI Taxonomy" id="1234261"/>
    <lineage>
        <taxon>Eukaryota</taxon>
        <taxon>Metazoa</taxon>
        <taxon>Spiralia</taxon>
        <taxon>Gnathifera</taxon>
        <taxon>Rotifera</taxon>
        <taxon>Eurotatoria</taxon>
        <taxon>Bdelloidea</taxon>
        <taxon>Philodinida</taxon>
        <taxon>Philodinidae</taxon>
        <taxon>Didymodactylos</taxon>
    </lineage>
</organism>
<sequence>MNLNPLILTNIQSSQYFKVNLYELKTYHEVIDEIFYQVRHLEPWEKGSRKTQGLTGMCGGVRGVGGGGIVSTAYCILYKLYTLKLTRKQVIGLITHQDSPYIRALGFMYIRYTQPPSDLFSWYADYLNDTEVCIWFDTLFPRIPVPSQKEIMDKLKKHGVYKDDLENSTREHEEFDRNSLSTNLTSTAVPEMPETFGIVLPSTITSTAATNDISTNQTKKRLSSSVEQNGNNHSSDSSKKKLHKSRSRSPRHHHRHHHHSHHKSSSHRDRSRQRDERAKGTSGEEHDSRRHHHTHSHRRHHHHRSVDDGGSSNNNEVEKYRHSSKRDRS</sequence>
<dbReference type="AlphaFoldDB" id="A0A8S2H2T6"/>
<evidence type="ECO:0000256" key="2">
    <source>
        <dbReference type="ARBA" id="ARBA00006164"/>
    </source>
</evidence>
<dbReference type="Pfam" id="PF03371">
    <property type="entry name" value="PRP38"/>
    <property type="match status" value="1"/>
</dbReference>
<comment type="similarity">
    <text evidence="2 7">Belongs to the PRP38 family.</text>
</comment>
<comment type="caution">
    <text evidence="10">The sequence shown here is derived from an EMBL/GenBank/DDBJ whole genome shotgun (WGS) entry which is preliminary data.</text>
</comment>
<evidence type="ECO:0000256" key="4">
    <source>
        <dbReference type="ARBA" id="ARBA00022728"/>
    </source>
</evidence>
<dbReference type="InterPro" id="IPR005037">
    <property type="entry name" value="PRP38"/>
</dbReference>
<feature type="region of interest" description="Disordered" evidence="8">
    <location>
        <begin position="166"/>
        <end position="188"/>
    </location>
</feature>
<evidence type="ECO:0000256" key="1">
    <source>
        <dbReference type="ARBA" id="ARBA00004123"/>
    </source>
</evidence>
<dbReference type="Proteomes" id="UP000682733">
    <property type="component" value="Unassembled WGS sequence"/>
</dbReference>
<dbReference type="EMBL" id="CAJNOK010001324">
    <property type="protein sequence ID" value="CAF0805856.1"/>
    <property type="molecule type" value="Genomic_DNA"/>
</dbReference>
<evidence type="ECO:0000256" key="3">
    <source>
        <dbReference type="ARBA" id="ARBA00022664"/>
    </source>
</evidence>
<evidence type="ECO:0000313" key="10">
    <source>
        <dbReference type="EMBL" id="CAF3589528.1"/>
    </source>
</evidence>
<name>A0A8S2H2T6_9BILA</name>
<evidence type="ECO:0000313" key="9">
    <source>
        <dbReference type="EMBL" id="CAF0805856.1"/>
    </source>
</evidence>
<dbReference type="PANTHER" id="PTHR23142">
    <property type="entry name" value="PRE-MRNA-SPLICING FACTOR 38A-RELATED"/>
    <property type="match status" value="1"/>
</dbReference>
<evidence type="ECO:0000313" key="11">
    <source>
        <dbReference type="Proteomes" id="UP000682733"/>
    </source>
</evidence>
<accession>A0A8S2H2T6</accession>
<dbReference type="GO" id="GO:0005681">
    <property type="term" value="C:spliceosomal complex"/>
    <property type="evidence" value="ECO:0007669"/>
    <property type="project" value="UniProtKB-KW"/>
</dbReference>
<dbReference type="Proteomes" id="UP000677228">
    <property type="component" value="Unassembled WGS sequence"/>
</dbReference>
<keyword evidence="4 7" id="KW-0747">Spliceosome</keyword>
<feature type="compositionally biased region" description="Basic residues" evidence="8">
    <location>
        <begin position="289"/>
        <end position="304"/>
    </location>
</feature>
<evidence type="ECO:0000256" key="5">
    <source>
        <dbReference type="ARBA" id="ARBA00023187"/>
    </source>
</evidence>
<evidence type="ECO:0000256" key="7">
    <source>
        <dbReference type="RuleBase" id="RU367025"/>
    </source>
</evidence>
<gene>
    <name evidence="9" type="ORF">OVA965_LOCUS4894</name>
    <name evidence="10" type="ORF">TMI583_LOCUS4892</name>
</gene>
<feature type="region of interest" description="Disordered" evidence="8">
    <location>
        <begin position="210"/>
        <end position="329"/>
    </location>
</feature>
<evidence type="ECO:0000256" key="8">
    <source>
        <dbReference type="SAM" id="MobiDB-lite"/>
    </source>
</evidence>
<evidence type="ECO:0000256" key="6">
    <source>
        <dbReference type="ARBA" id="ARBA00023242"/>
    </source>
</evidence>